<feature type="signal peptide" evidence="1">
    <location>
        <begin position="1"/>
        <end position="20"/>
    </location>
</feature>
<gene>
    <name evidence="2" type="ORF">FB45DRAFT_43856</name>
</gene>
<feature type="chain" id="PRO_5042003215" evidence="1">
    <location>
        <begin position="21"/>
        <end position="110"/>
    </location>
</feature>
<dbReference type="EMBL" id="JARKIF010000010">
    <property type="protein sequence ID" value="KAJ7628757.1"/>
    <property type="molecule type" value="Genomic_DNA"/>
</dbReference>
<comment type="caution">
    <text evidence="2">The sequence shown here is derived from an EMBL/GenBank/DDBJ whole genome shotgun (WGS) entry which is preliminary data.</text>
</comment>
<keyword evidence="3" id="KW-1185">Reference proteome</keyword>
<keyword evidence="1" id="KW-0732">Signal</keyword>
<dbReference type="AlphaFoldDB" id="A0AAD7BRM4"/>
<evidence type="ECO:0000313" key="2">
    <source>
        <dbReference type="EMBL" id="KAJ7628757.1"/>
    </source>
</evidence>
<organism evidence="2 3">
    <name type="scientific">Roridomyces roridus</name>
    <dbReference type="NCBI Taxonomy" id="1738132"/>
    <lineage>
        <taxon>Eukaryota</taxon>
        <taxon>Fungi</taxon>
        <taxon>Dikarya</taxon>
        <taxon>Basidiomycota</taxon>
        <taxon>Agaricomycotina</taxon>
        <taxon>Agaricomycetes</taxon>
        <taxon>Agaricomycetidae</taxon>
        <taxon>Agaricales</taxon>
        <taxon>Marasmiineae</taxon>
        <taxon>Mycenaceae</taxon>
        <taxon>Roridomyces</taxon>
    </lineage>
</organism>
<dbReference type="Proteomes" id="UP001221142">
    <property type="component" value="Unassembled WGS sequence"/>
</dbReference>
<proteinExistence type="predicted"/>
<name>A0AAD7BRM4_9AGAR</name>
<protein>
    <submittedName>
        <fullName evidence="2">Uncharacterized protein</fullName>
    </submittedName>
</protein>
<evidence type="ECO:0000256" key="1">
    <source>
        <dbReference type="SAM" id="SignalP"/>
    </source>
</evidence>
<accession>A0AAD7BRM4</accession>
<reference evidence="2" key="1">
    <citation type="submission" date="2023-03" db="EMBL/GenBank/DDBJ databases">
        <title>Massive genome expansion in bonnet fungi (Mycena s.s.) driven by repeated elements and novel gene families across ecological guilds.</title>
        <authorList>
            <consortium name="Lawrence Berkeley National Laboratory"/>
            <person name="Harder C.B."/>
            <person name="Miyauchi S."/>
            <person name="Viragh M."/>
            <person name="Kuo A."/>
            <person name="Thoen E."/>
            <person name="Andreopoulos B."/>
            <person name="Lu D."/>
            <person name="Skrede I."/>
            <person name="Drula E."/>
            <person name="Henrissat B."/>
            <person name="Morin E."/>
            <person name="Kohler A."/>
            <person name="Barry K."/>
            <person name="LaButti K."/>
            <person name="Morin E."/>
            <person name="Salamov A."/>
            <person name="Lipzen A."/>
            <person name="Mereny Z."/>
            <person name="Hegedus B."/>
            <person name="Baldrian P."/>
            <person name="Stursova M."/>
            <person name="Weitz H."/>
            <person name="Taylor A."/>
            <person name="Grigoriev I.V."/>
            <person name="Nagy L.G."/>
            <person name="Martin F."/>
            <person name="Kauserud H."/>
        </authorList>
    </citation>
    <scope>NUCLEOTIDE SEQUENCE</scope>
    <source>
        <strain evidence="2">9284</strain>
    </source>
</reference>
<sequence>MRATFAISTLLFAAVGLVQARDDRELFTIPSTTTMDAFTKAFTTECNTWAPALGAGLVQASDLVELGDFQGKNTDTEVRLVCSYWDGSDPSTIELFTEDIAEGLGATLDL</sequence>
<evidence type="ECO:0000313" key="3">
    <source>
        <dbReference type="Proteomes" id="UP001221142"/>
    </source>
</evidence>